<dbReference type="PROSITE" id="PS51257">
    <property type="entry name" value="PROKAR_LIPOPROTEIN"/>
    <property type="match status" value="1"/>
</dbReference>
<dbReference type="PANTHER" id="PTHR33376">
    <property type="match status" value="1"/>
</dbReference>
<keyword evidence="3" id="KW-1185">Reference proteome</keyword>
<evidence type="ECO:0000256" key="1">
    <source>
        <dbReference type="ARBA" id="ARBA00022729"/>
    </source>
</evidence>
<dbReference type="OrthoDB" id="9776801at2"/>
<dbReference type="Pfam" id="PF03480">
    <property type="entry name" value="DctP"/>
    <property type="match status" value="1"/>
</dbReference>
<dbReference type="GO" id="GO:0055085">
    <property type="term" value="P:transmembrane transport"/>
    <property type="evidence" value="ECO:0007669"/>
    <property type="project" value="InterPro"/>
</dbReference>
<dbReference type="AlphaFoldDB" id="A0A1M6SZJ7"/>
<dbReference type="InterPro" id="IPR018389">
    <property type="entry name" value="DctP_fam"/>
</dbReference>
<protein>
    <submittedName>
        <fullName evidence="2">Tripartite ATP-independent transporter solute receptor, DctP family</fullName>
    </submittedName>
</protein>
<dbReference type="Proteomes" id="UP000185812">
    <property type="component" value="Unassembled WGS sequence"/>
</dbReference>
<dbReference type="CDD" id="cd13671">
    <property type="entry name" value="PBP2_TRAP_SBP_like_3"/>
    <property type="match status" value="1"/>
</dbReference>
<organism evidence="2 3">
    <name type="scientific">Rhodothermus profundi</name>
    <dbReference type="NCBI Taxonomy" id="633813"/>
    <lineage>
        <taxon>Bacteria</taxon>
        <taxon>Pseudomonadati</taxon>
        <taxon>Rhodothermota</taxon>
        <taxon>Rhodothermia</taxon>
        <taxon>Rhodothermales</taxon>
        <taxon>Rhodothermaceae</taxon>
        <taxon>Rhodothermus</taxon>
    </lineage>
</organism>
<dbReference type="PIRSF" id="PIRSF006470">
    <property type="entry name" value="DctB"/>
    <property type="match status" value="1"/>
</dbReference>
<dbReference type="GO" id="GO:0030288">
    <property type="term" value="C:outer membrane-bounded periplasmic space"/>
    <property type="evidence" value="ECO:0007669"/>
    <property type="project" value="InterPro"/>
</dbReference>
<evidence type="ECO:0000313" key="2">
    <source>
        <dbReference type="EMBL" id="SHK50107.1"/>
    </source>
</evidence>
<dbReference type="Gene3D" id="3.40.190.170">
    <property type="entry name" value="Bacterial extracellular solute-binding protein, family 7"/>
    <property type="match status" value="1"/>
</dbReference>
<dbReference type="PANTHER" id="PTHR33376:SF2">
    <property type="entry name" value="DICARBOXYLATE-BINDING PERIPLASMIC PROTEIN"/>
    <property type="match status" value="1"/>
</dbReference>
<dbReference type="NCBIfam" id="TIGR00787">
    <property type="entry name" value="dctP"/>
    <property type="match status" value="1"/>
</dbReference>
<proteinExistence type="predicted"/>
<dbReference type="NCBIfam" id="NF037995">
    <property type="entry name" value="TRAP_S1"/>
    <property type="match status" value="1"/>
</dbReference>
<dbReference type="EMBL" id="FRAU01000003">
    <property type="protein sequence ID" value="SHK50107.1"/>
    <property type="molecule type" value="Genomic_DNA"/>
</dbReference>
<dbReference type="STRING" id="633813.SAMN04488087_1294"/>
<gene>
    <name evidence="2" type="ORF">SAMN04488087_1294</name>
</gene>
<dbReference type="GO" id="GO:0030246">
    <property type="term" value="F:carbohydrate binding"/>
    <property type="evidence" value="ECO:0007669"/>
    <property type="project" value="TreeGrafter"/>
</dbReference>
<keyword evidence="2" id="KW-0675">Receptor</keyword>
<dbReference type="InterPro" id="IPR038404">
    <property type="entry name" value="TRAP_DctP_sf"/>
</dbReference>
<name>A0A1M6SZJ7_9BACT</name>
<sequence length="336" mass="37597">MLVQNVRFLLSISLVGIVLIGCAGTGEEVIVLRLAHVLGPTHPVHRGMERFAERLEELSGGTMRVEIYPNAQLGVERETIELLQLGVLDMAKVSSAVLENFVPEMSVFSLPYLFDDADHLWRVLEGPIGKRILLAGEKKRIRGLCYYDAGFRSFYVRNRLIQTPEDLKGLKIRVMRSYFSVRSINIMGGSAVPLAFSEVYTALQQGVIDGAENNPPNFYLTRHYEVAKYYTLDEHSAPPDVLLISTWRWEQLSAEQKRWVELAVAASVPYQRKLWEEATASALQALEEAGVTIYHPDKAPFRAAVAPLYRELQGTVLGELAAAIRSVARPTALTQE</sequence>
<evidence type="ECO:0000313" key="3">
    <source>
        <dbReference type="Proteomes" id="UP000185812"/>
    </source>
</evidence>
<accession>A0A1M6SZJ7</accession>
<dbReference type="InterPro" id="IPR004682">
    <property type="entry name" value="TRAP_DctP"/>
</dbReference>
<keyword evidence="1" id="KW-0732">Signal</keyword>
<reference evidence="3" key="1">
    <citation type="submission" date="2016-11" db="EMBL/GenBank/DDBJ databases">
        <authorList>
            <person name="Varghese N."/>
            <person name="Submissions S."/>
        </authorList>
    </citation>
    <scope>NUCLEOTIDE SEQUENCE [LARGE SCALE GENOMIC DNA]</scope>
    <source>
        <strain evidence="3">DSM 22212</strain>
    </source>
</reference>